<keyword evidence="4" id="KW-1185">Reference proteome</keyword>
<feature type="transmembrane region" description="Helical" evidence="2">
    <location>
        <begin position="40"/>
        <end position="71"/>
    </location>
</feature>
<comment type="caution">
    <text evidence="3">The sequence shown here is derived from an EMBL/GenBank/DDBJ whole genome shotgun (WGS) entry which is preliminary data.</text>
</comment>
<name>A0A2I1DFJ0_ASPC2</name>
<dbReference type="InterPro" id="IPR021986">
    <property type="entry name" value="Spherulin4"/>
</dbReference>
<dbReference type="OrthoDB" id="5342184at2759"/>
<keyword evidence="2" id="KW-0472">Membrane</keyword>
<dbReference type="PANTHER" id="PTHR35040:SF7">
    <property type="entry name" value="FIBRONECTIN TYPE-III DOMAIN-CONTAINING PROTEIN-RELATED"/>
    <property type="match status" value="1"/>
</dbReference>
<reference evidence="3" key="1">
    <citation type="submission" date="2016-12" db="EMBL/GenBank/DDBJ databases">
        <title>The genomes of Aspergillus section Nigri reveals drivers in fungal speciation.</title>
        <authorList>
            <consortium name="DOE Joint Genome Institute"/>
            <person name="Vesth T.C."/>
            <person name="Nybo J."/>
            <person name="Theobald S."/>
            <person name="Brandl J."/>
            <person name="Frisvad J.C."/>
            <person name="Nielsen K.F."/>
            <person name="Lyhne E.K."/>
            <person name="Kogle M.E."/>
            <person name="Kuo A."/>
            <person name="Riley R."/>
            <person name="Clum A."/>
            <person name="Nolan M."/>
            <person name="Lipzen A."/>
            <person name="Salamov A."/>
            <person name="Henrissat B."/>
            <person name="Wiebenga A."/>
            <person name="De vries R.P."/>
            <person name="Grigoriev I.V."/>
            <person name="Mortensen U.H."/>
            <person name="Andersen M.R."/>
            <person name="Baker S.E."/>
        </authorList>
    </citation>
    <scope>NUCLEOTIDE SEQUENCE</scope>
    <source>
        <strain evidence="3">IBT 28561</strain>
    </source>
</reference>
<evidence type="ECO:0000256" key="2">
    <source>
        <dbReference type="SAM" id="Phobius"/>
    </source>
</evidence>
<dbReference type="RefSeq" id="XP_024697241.1">
    <property type="nucleotide sequence ID" value="XM_024833040.1"/>
</dbReference>
<sequence length="373" mass="39931">MRDGWTATPGVGKQLSVHQLLESFTFVSFDLLRSFSSHSFGLSCFTLFVLTMFLGNTSHALLGLLGCLALLPQQTYTASIPSEDRLFRFGRVYQGLHHISHSHSDSGDALTPSKRTAESSSVDVATNTAPETANVIIPAYAYPSGGAWTPLESLITAHPDVHFTVIINPDSGPGANSLPDENFRAAVPKLAAHDNARVIGYVSTVRGNRATSDVEEEIKRYAGWPSASGDKAFAVNGIFLDEAPTGDGGAAVSYFQQLASLIKQSEGLGPDNYVVTNPGAVPDAAYFGLADSTVIFESPYSEFQNILSSDMFNTIKGTDLSKFSSIVYSIPEGTDLQGLVSQVKSISSQHYLGGLDTYMSYDPLLTRVVPLLG</sequence>
<dbReference type="PANTHER" id="PTHR35040">
    <property type="match status" value="1"/>
</dbReference>
<dbReference type="EMBL" id="MSFM01000001">
    <property type="protein sequence ID" value="PKY08647.1"/>
    <property type="molecule type" value="Genomic_DNA"/>
</dbReference>
<keyword evidence="2" id="KW-0812">Transmembrane</keyword>
<dbReference type="Pfam" id="PF12138">
    <property type="entry name" value="Spherulin4"/>
    <property type="match status" value="1"/>
</dbReference>
<evidence type="ECO:0008006" key="5">
    <source>
        <dbReference type="Google" id="ProtNLM"/>
    </source>
</evidence>
<protein>
    <recommendedName>
        <fullName evidence="5">Spherulin 4-like cell surface protein</fullName>
    </recommendedName>
</protein>
<accession>A0A2I1DFJ0</accession>
<dbReference type="GeneID" id="36540564"/>
<evidence type="ECO:0000256" key="1">
    <source>
        <dbReference type="SAM" id="MobiDB-lite"/>
    </source>
</evidence>
<feature type="region of interest" description="Disordered" evidence="1">
    <location>
        <begin position="100"/>
        <end position="120"/>
    </location>
</feature>
<evidence type="ECO:0000313" key="3">
    <source>
        <dbReference type="EMBL" id="PKY08647.1"/>
    </source>
</evidence>
<dbReference type="Proteomes" id="UP000234254">
    <property type="component" value="Unassembled WGS sequence"/>
</dbReference>
<dbReference type="VEuPathDB" id="FungiDB:P168DRAFT_20394"/>
<proteinExistence type="predicted"/>
<gene>
    <name evidence="3" type="ORF">P168DRAFT_20394</name>
</gene>
<keyword evidence="2" id="KW-1133">Transmembrane helix</keyword>
<organism evidence="3 4">
    <name type="scientific">Aspergillus campestris (strain IBT 28561)</name>
    <dbReference type="NCBI Taxonomy" id="1392248"/>
    <lineage>
        <taxon>Eukaryota</taxon>
        <taxon>Fungi</taxon>
        <taxon>Dikarya</taxon>
        <taxon>Ascomycota</taxon>
        <taxon>Pezizomycotina</taxon>
        <taxon>Eurotiomycetes</taxon>
        <taxon>Eurotiomycetidae</taxon>
        <taxon>Eurotiales</taxon>
        <taxon>Aspergillaceae</taxon>
        <taxon>Aspergillus</taxon>
        <taxon>Aspergillus subgen. Circumdati</taxon>
    </lineage>
</organism>
<dbReference type="AlphaFoldDB" id="A0A2I1DFJ0"/>
<evidence type="ECO:0000313" key="4">
    <source>
        <dbReference type="Proteomes" id="UP000234254"/>
    </source>
</evidence>